<organism evidence="2 3">
    <name type="scientific">Calocera cornea HHB12733</name>
    <dbReference type="NCBI Taxonomy" id="1353952"/>
    <lineage>
        <taxon>Eukaryota</taxon>
        <taxon>Fungi</taxon>
        <taxon>Dikarya</taxon>
        <taxon>Basidiomycota</taxon>
        <taxon>Agaricomycotina</taxon>
        <taxon>Dacrymycetes</taxon>
        <taxon>Dacrymycetales</taxon>
        <taxon>Dacrymycetaceae</taxon>
        <taxon>Calocera</taxon>
    </lineage>
</organism>
<feature type="compositionally biased region" description="Acidic residues" evidence="1">
    <location>
        <begin position="74"/>
        <end position="91"/>
    </location>
</feature>
<evidence type="ECO:0000313" key="3">
    <source>
        <dbReference type="Proteomes" id="UP000076842"/>
    </source>
</evidence>
<feature type="compositionally biased region" description="Basic and acidic residues" evidence="1">
    <location>
        <begin position="17"/>
        <end position="37"/>
    </location>
</feature>
<sequence>MSRGSLREAGSPPLRTGHFDVHGKKTSKDPVAPKEDSVTYSMAAILRKVARGPAPPRNIPGRTRNKDAEKLVHDEEELTDDESPDLPDDILSDWSDLESSSQRDSDESDSDVPPGTGRRPLSYIPLRKDPRRKRESYYTGSDYVSRRWLGTTERTLPKYDPTDGTLRGHKTIPKYYPWWRLNRARIRRAGLVITRWPHERRVITEEMLDIPHNEYDFESDTDDWVDEARALALGCDAASSDDQATAVQSGASDADEDAENHSEANWSPVLITPSKEQLWRRQGRLFHLKGRPPLTKAEKAVISMGITYSGKETKEKQMRAATAFLSYQDQLRKREKERASQVLRGSAGSQWQSWEALIDGTQGNTNGLIKRLRESKSTTQRTNLFFWTCSQIYSSTMVVPPQLLRQKVQ</sequence>
<dbReference type="EMBL" id="KV423926">
    <property type="protein sequence ID" value="KZT61057.1"/>
    <property type="molecule type" value="Genomic_DNA"/>
</dbReference>
<dbReference type="Proteomes" id="UP000076842">
    <property type="component" value="Unassembled WGS sequence"/>
</dbReference>
<gene>
    <name evidence="2" type="ORF">CALCODRAFT_506475</name>
</gene>
<name>A0A165IW57_9BASI</name>
<dbReference type="AlphaFoldDB" id="A0A165IW57"/>
<evidence type="ECO:0000313" key="2">
    <source>
        <dbReference type="EMBL" id="KZT61057.1"/>
    </source>
</evidence>
<feature type="region of interest" description="Disordered" evidence="1">
    <location>
        <begin position="1"/>
        <end position="126"/>
    </location>
</feature>
<feature type="compositionally biased region" description="Polar residues" evidence="1">
    <location>
        <begin position="240"/>
        <end position="251"/>
    </location>
</feature>
<accession>A0A165IW57</accession>
<proteinExistence type="predicted"/>
<evidence type="ECO:0008006" key="4">
    <source>
        <dbReference type="Google" id="ProtNLM"/>
    </source>
</evidence>
<feature type="region of interest" description="Disordered" evidence="1">
    <location>
        <begin position="239"/>
        <end position="267"/>
    </location>
</feature>
<feature type="compositionally biased region" description="Basic and acidic residues" evidence="1">
    <location>
        <begin position="64"/>
        <end position="73"/>
    </location>
</feature>
<keyword evidence="3" id="KW-1185">Reference proteome</keyword>
<protein>
    <recommendedName>
        <fullName evidence="4">Rrn9 domain-containing protein</fullName>
    </recommendedName>
</protein>
<evidence type="ECO:0000256" key="1">
    <source>
        <dbReference type="SAM" id="MobiDB-lite"/>
    </source>
</evidence>
<reference evidence="2 3" key="1">
    <citation type="journal article" date="2016" name="Mol. Biol. Evol.">
        <title>Comparative Genomics of Early-Diverging Mushroom-Forming Fungi Provides Insights into the Origins of Lignocellulose Decay Capabilities.</title>
        <authorList>
            <person name="Nagy L.G."/>
            <person name="Riley R."/>
            <person name="Tritt A."/>
            <person name="Adam C."/>
            <person name="Daum C."/>
            <person name="Floudas D."/>
            <person name="Sun H."/>
            <person name="Yadav J.S."/>
            <person name="Pangilinan J."/>
            <person name="Larsson K.H."/>
            <person name="Matsuura K."/>
            <person name="Barry K."/>
            <person name="Labutti K."/>
            <person name="Kuo R."/>
            <person name="Ohm R.A."/>
            <person name="Bhattacharya S.S."/>
            <person name="Shirouzu T."/>
            <person name="Yoshinaga Y."/>
            <person name="Martin F.M."/>
            <person name="Grigoriev I.V."/>
            <person name="Hibbett D.S."/>
        </authorList>
    </citation>
    <scope>NUCLEOTIDE SEQUENCE [LARGE SCALE GENOMIC DNA]</scope>
    <source>
        <strain evidence="2 3">HHB12733</strain>
    </source>
</reference>
<dbReference type="InParanoid" id="A0A165IW57"/>